<dbReference type="InterPro" id="IPR052158">
    <property type="entry name" value="INH-QAR"/>
</dbReference>
<dbReference type="PRINTS" id="PR00032">
    <property type="entry name" value="HTHARAC"/>
</dbReference>
<reference evidence="6" key="1">
    <citation type="submission" date="2017-03" db="EMBL/GenBank/DDBJ databases">
        <authorList>
            <person name="Rodrigo-Torres L."/>
            <person name="Arahal R.D."/>
            <person name="Lucena T."/>
        </authorList>
    </citation>
    <scope>NUCLEOTIDE SEQUENCE [LARGE SCALE GENOMIC DNA]</scope>
    <source>
        <strain evidence="6">CECT 8411</strain>
    </source>
</reference>
<dbReference type="InterPro" id="IPR002818">
    <property type="entry name" value="DJ-1/PfpI"/>
</dbReference>
<keyword evidence="1" id="KW-0805">Transcription regulation</keyword>
<sequence length="338" mass="36945">MVNKPDTVTHLAIIVAPSFNMAATMGFIDPFRAANYLDGKSYFSWTFMSEVGGFCVSSNGAGINTVALAELEPTRPDIAVVSTSWTPERHMTEGVGNALRQWARAGATLGALDTGAFVLAQAGLLTGRHATVHYEHIDAFQELYPDVEVIENLYALDGNRITCCGGGASVDFALQILQGIHGSALANAAARYIFHDRLRGPAAMQHPEGSEPLGAVVPATLKTAIQVMELHLEDPLPIPDICKQAGVSHRQLDRLFATFIKKTPALYYRDIRLDRARGLVTQTELPIAQVAVASGFASQVHFSRSYKERFGLTPSRDRIEGRVPFEYRAWPMHRKPKA</sequence>
<dbReference type="Pfam" id="PF01965">
    <property type="entry name" value="DJ-1_PfpI"/>
    <property type="match status" value="1"/>
</dbReference>
<dbReference type="InterPro" id="IPR009057">
    <property type="entry name" value="Homeodomain-like_sf"/>
</dbReference>
<protein>
    <submittedName>
        <fullName evidence="5">HTH-type transcriptional regulator CdhR</fullName>
    </submittedName>
</protein>
<dbReference type="RefSeq" id="WP_085820670.1">
    <property type="nucleotide sequence ID" value="NZ_FWFP01000001.1"/>
</dbReference>
<accession>A0A1X6Y4N8</accession>
<evidence type="ECO:0000256" key="1">
    <source>
        <dbReference type="ARBA" id="ARBA00023015"/>
    </source>
</evidence>
<dbReference type="CDD" id="cd03136">
    <property type="entry name" value="GATase1_AraC_ArgR_like"/>
    <property type="match status" value="1"/>
</dbReference>
<keyword evidence="3" id="KW-0804">Transcription</keyword>
<dbReference type="EMBL" id="FWFP01000001">
    <property type="protein sequence ID" value="SLN10246.1"/>
    <property type="molecule type" value="Genomic_DNA"/>
</dbReference>
<dbReference type="Pfam" id="PF12833">
    <property type="entry name" value="HTH_18"/>
    <property type="match status" value="1"/>
</dbReference>
<dbReference type="SUPFAM" id="SSF46689">
    <property type="entry name" value="Homeodomain-like"/>
    <property type="match status" value="2"/>
</dbReference>
<evidence type="ECO:0000259" key="4">
    <source>
        <dbReference type="PROSITE" id="PS01124"/>
    </source>
</evidence>
<dbReference type="InterPro" id="IPR020449">
    <property type="entry name" value="Tscrpt_reg_AraC-type_HTH"/>
</dbReference>
<evidence type="ECO:0000313" key="5">
    <source>
        <dbReference type="EMBL" id="SLN10246.1"/>
    </source>
</evidence>
<proteinExistence type="predicted"/>
<evidence type="ECO:0000256" key="3">
    <source>
        <dbReference type="ARBA" id="ARBA00023163"/>
    </source>
</evidence>
<gene>
    <name evidence="5" type="primary">cdhR_1</name>
    <name evidence="5" type="ORF">RUM8411_00087</name>
</gene>
<dbReference type="InterPro" id="IPR018060">
    <property type="entry name" value="HTH_AraC"/>
</dbReference>
<dbReference type="OrthoDB" id="9793400at2"/>
<dbReference type="PANTHER" id="PTHR43130:SF3">
    <property type="entry name" value="HTH-TYPE TRANSCRIPTIONAL REGULATOR RV1931C"/>
    <property type="match status" value="1"/>
</dbReference>
<dbReference type="GO" id="GO:0003700">
    <property type="term" value="F:DNA-binding transcription factor activity"/>
    <property type="evidence" value="ECO:0007669"/>
    <property type="project" value="InterPro"/>
</dbReference>
<dbReference type="Gene3D" id="1.10.10.60">
    <property type="entry name" value="Homeodomain-like"/>
    <property type="match status" value="1"/>
</dbReference>
<keyword evidence="6" id="KW-1185">Reference proteome</keyword>
<dbReference type="InterPro" id="IPR029062">
    <property type="entry name" value="Class_I_gatase-like"/>
</dbReference>
<feature type="domain" description="HTH araC/xylS-type" evidence="4">
    <location>
        <begin position="222"/>
        <end position="320"/>
    </location>
</feature>
<evidence type="ECO:0000313" key="6">
    <source>
        <dbReference type="Proteomes" id="UP000193778"/>
    </source>
</evidence>
<dbReference type="InterPro" id="IPR018062">
    <property type="entry name" value="HTH_AraC-typ_CS"/>
</dbReference>
<dbReference type="Gene3D" id="3.40.50.880">
    <property type="match status" value="1"/>
</dbReference>
<dbReference type="AlphaFoldDB" id="A0A1X6Y4N8"/>
<evidence type="ECO:0000256" key="2">
    <source>
        <dbReference type="ARBA" id="ARBA00023125"/>
    </source>
</evidence>
<dbReference type="GO" id="GO:0043565">
    <property type="term" value="F:sequence-specific DNA binding"/>
    <property type="evidence" value="ECO:0007669"/>
    <property type="project" value="InterPro"/>
</dbReference>
<dbReference type="SUPFAM" id="SSF52317">
    <property type="entry name" value="Class I glutamine amidotransferase-like"/>
    <property type="match status" value="1"/>
</dbReference>
<keyword evidence="2" id="KW-0238">DNA-binding</keyword>
<dbReference type="SMART" id="SM00342">
    <property type="entry name" value="HTH_ARAC"/>
    <property type="match status" value="1"/>
</dbReference>
<organism evidence="5 6">
    <name type="scientific">Ruegeria meonggei</name>
    <dbReference type="NCBI Taxonomy" id="1446476"/>
    <lineage>
        <taxon>Bacteria</taxon>
        <taxon>Pseudomonadati</taxon>
        <taxon>Pseudomonadota</taxon>
        <taxon>Alphaproteobacteria</taxon>
        <taxon>Rhodobacterales</taxon>
        <taxon>Roseobacteraceae</taxon>
        <taxon>Ruegeria</taxon>
    </lineage>
</organism>
<dbReference type="PROSITE" id="PS01124">
    <property type="entry name" value="HTH_ARAC_FAMILY_2"/>
    <property type="match status" value="1"/>
</dbReference>
<dbReference type="PANTHER" id="PTHR43130">
    <property type="entry name" value="ARAC-FAMILY TRANSCRIPTIONAL REGULATOR"/>
    <property type="match status" value="1"/>
</dbReference>
<dbReference type="Proteomes" id="UP000193778">
    <property type="component" value="Unassembled WGS sequence"/>
</dbReference>
<name>A0A1X6Y4N8_9RHOB</name>
<dbReference type="PROSITE" id="PS00041">
    <property type="entry name" value="HTH_ARAC_FAMILY_1"/>
    <property type="match status" value="1"/>
</dbReference>